<keyword evidence="6" id="KW-1278">Translocase</keyword>
<dbReference type="SMART" id="SM00382">
    <property type="entry name" value="AAA"/>
    <property type="match status" value="1"/>
</dbReference>
<keyword evidence="5" id="KW-0918">Phosphonate transport</keyword>
<dbReference type="AlphaFoldDB" id="A0A2V3A6W1"/>
<gene>
    <name evidence="9" type="ORF">DFO73_101781</name>
</gene>
<keyword evidence="7" id="KW-0472">Membrane</keyword>
<dbReference type="RefSeq" id="WP_110063428.1">
    <property type="nucleotide sequence ID" value="NZ_QGTW01000001.1"/>
</dbReference>
<feature type="domain" description="ABC transporter" evidence="8">
    <location>
        <begin position="5"/>
        <end position="249"/>
    </location>
</feature>
<reference evidence="9 10" key="1">
    <citation type="submission" date="2018-05" db="EMBL/GenBank/DDBJ databases">
        <title>Freshwater and sediment microbial communities from various areas in North America, analyzing microbe dynamics in response to fracking.</title>
        <authorList>
            <person name="Lamendella R."/>
        </authorList>
    </citation>
    <scope>NUCLEOTIDE SEQUENCE [LARGE SCALE GENOMIC DNA]</scope>
    <source>
        <strain evidence="9 10">15_TX</strain>
    </source>
</reference>
<protein>
    <submittedName>
        <fullName evidence="9">Phosphonate transport system ATP-binding protein</fullName>
    </submittedName>
</protein>
<dbReference type="Gene3D" id="3.40.50.300">
    <property type="entry name" value="P-loop containing nucleotide triphosphate hydrolases"/>
    <property type="match status" value="1"/>
</dbReference>
<dbReference type="EMBL" id="QGTW01000001">
    <property type="protein sequence ID" value="PWW32516.1"/>
    <property type="molecule type" value="Genomic_DNA"/>
</dbReference>
<dbReference type="Pfam" id="PF00005">
    <property type="entry name" value="ABC_tran"/>
    <property type="match status" value="1"/>
</dbReference>
<keyword evidence="1" id="KW-0813">Transport</keyword>
<dbReference type="PROSITE" id="PS00211">
    <property type="entry name" value="ABC_TRANSPORTER_1"/>
    <property type="match status" value="1"/>
</dbReference>
<dbReference type="GO" id="GO:0015416">
    <property type="term" value="F:ABC-type phosphonate transporter activity"/>
    <property type="evidence" value="ECO:0007669"/>
    <property type="project" value="InterPro"/>
</dbReference>
<dbReference type="InterPro" id="IPR012693">
    <property type="entry name" value="ABC_transpr_PhnC"/>
</dbReference>
<evidence type="ECO:0000313" key="10">
    <source>
        <dbReference type="Proteomes" id="UP000247150"/>
    </source>
</evidence>
<name>A0A2V3A6W1_9BACI</name>
<keyword evidence="2" id="KW-1003">Cell membrane</keyword>
<evidence type="ECO:0000256" key="7">
    <source>
        <dbReference type="ARBA" id="ARBA00023136"/>
    </source>
</evidence>
<keyword evidence="4 9" id="KW-0067">ATP-binding</keyword>
<organism evidence="9 10">
    <name type="scientific">Cytobacillus oceanisediminis</name>
    <dbReference type="NCBI Taxonomy" id="665099"/>
    <lineage>
        <taxon>Bacteria</taxon>
        <taxon>Bacillati</taxon>
        <taxon>Bacillota</taxon>
        <taxon>Bacilli</taxon>
        <taxon>Bacillales</taxon>
        <taxon>Bacillaceae</taxon>
        <taxon>Cytobacillus</taxon>
    </lineage>
</organism>
<dbReference type="InterPro" id="IPR017871">
    <property type="entry name" value="ABC_transporter-like_CS"/>
</dbReference>
<evidence type="ECO:0000259" key="8">
    <source>
        <dbReference type="PROSITE" id="PS50893"/>
    </source>
</evidence>
<keyword evidence="3" id="KW-0547">Nucleotide-binding</keyword>
<dbReference type="Proteomes" id="UP000247150">
    <property type="component" value="Unassembled WGS sequence"/>
</dbReference>
<dbReference type="GO" id="GO:0005524">
    <property type="term" value="F:ATP binding"/>
    <property type="evidence" value="ECO:0007669"/>
    <property type="project" value="UniProtKB-KW"/>
</dbReference>
<dbReference type="InterPro" id="IPR003593">
    <property type="entry name" value="AAA+_ATPase"/>
</dbReference>
<proteinExistence type="predicted"/>
<dbReference type="InterPro" id="IPR050086">
    <property type="entry name" value="MetN_ABC_transporter-like"/>
</dbReference>
<dbReference type="PANTHER" id="PTHR43166:SF6">
    <property type="entry name" value="PHOSPHONATES IMPORT ATP-BINDING PROTEIN PHNC"/>
    <property type="match status" value="1"/>
</dbReference>
<dbReference type="OrthoDB" id="9802264at2"/>
<evidence type="ECO:0000313" key="9">
    <source>
        <dbReference type="EMBL" id="PWW32516.1"/>
    </source>
</evidence>
<dbReference type="GO" id="GO:0016887">
    <property type="term" value="F:ATP hydrolysis activity"/>
    <property type="evidence" value="ECO:0007669"/>
    <property type="project" value="InterPro"/>
</dbReference>
<dbReference type="PANTHER" id="PTHR43166">
    <property type="entry name" value="AMINO ACID IMPORT ATP-BINDING PROTEIN"/>
    <property type="match status" value="1"/>
</dbReference>
<dbReference type="PROSITE" id="PS50893">
    <property type="entry name" value="ABC_TRANSPORTER_2"/>
    <property type="match status" value="1"/>
</dbReference>
<evidence type="ECO:0000256" key="6">
    <source>
        <dbReference type="ARBA" id="ARBA00022967"/>
    </source>
</evidence>
<dbReference type="InterPro" id="IPR027417">
    <property type="entry name" value="P-loop_NTPase"/>
</dbReference>
<sequence length="262" mass="28795">MAALLEVNHLTKQFGKDSKALSDVNFSVQEGEFVSIIGPSGAGKSTLLRCINRMIDATGGEIRFQDKSVLNLKKKELKQVRTKIGMIFQHYNLVNRLSVIENTLHGNLGTKSTIAGVLGLYSQEEKQQAVRILNVLGLKEMIYKRADQLSGGQKQRVGIARALIQNPRMLLCDEPIASLDPNSAKVIMDHLKKISTTMGITVMVNLHQVDVAVKYSDRIIGINSGQVVYNGPAELMTSEDIQRIYGSEADELIFDFGGIHAG</sequence>
<dbReference type="GO" id="GO:0016020">
    <property type="term" value="C:membrane"/>
    <property type="evidence" value="ECO:0007669"/>
    <property type="project" value="InterPro"/>
</dbReference>
<accession>A0A2V3A6W1</accession>
<evidence type="ECO:0000256" key="5">
    <source>
        <dbReference type="ARBA" id="ARBA00022885"/>
    </source>
</evidence>
<evidence type="ECO:0000256" key="4">
    <source>
        <dbReference type="ARBA" id="ARBA00022840"/>
    </source>
</evidence>
<dbReference type="CDD" id="cd03256">
    <property type="entry name" value="ABC_PhnC_transporter"/>
    <property type="match status" value="1"/>
</dbReference>
<evidence type="ECO:0000256" key="2">
    <source>
        <dbReference type="ARBA" id="ARBA00022475"/>
    </source>
</evidence>
<comment type="caution">
    <text evidence="9">The sequence shown here is derived from an EMBL/GenBank/DDBJ whole genome shotgun (WGS) entry which is preliminary data.</text>
</comment>
<dbReference type="NCBIfam" id="TIGR02315">
    <property type="entry name" value="ABC_phnC"/>
    <property type="match status" value="1"/>
</dbReference>
<dbReference type="SUPFAM" id="SSF52540">
    <property type="entry name" value="P-loop containing nucleoside triphosphate hydrolases"/>
    <property type="match status" value="1"/>
</dbReference>
<evidence type="ECO:0000256" key="3">
    <source>
        <dbReference type="ARBA" id="ARBA00022741"/>
    </source>
</evidence>
<dbReference type="InterPro" id="IPR003439">
    <property type="entry name" value="ABC_transporter-like_ATP-bd"/>
</dbReference>
<evidence type="ECO:0000256" key="1">
    <source>
        <dbReference type="ARBA" id="ARBA00022448"/>
    </source>
</evidence>